<keyword evidence="5 6" id="KW-0687">Ribonucleoprotein</keyword>
<keyword evidence="11" id="KW-1185">Reference proteome</keyword>
<comment type="caution">
    <text evidence="10">The sequence shown here is derived from an EMBL/GenBank/DDBJ whole genome shotgun (WGS) entry which is preliminary data.</text>
</comment>
<dbReference type="InterPro" id="IPR000702">
    <property type="entry name" value="Ribosomal_uL6-like"/>
</dbReference>
<dbReference type="FunFam" id="3.90.930.12:FF:000001">
    <property type="entry name" value="50S ribosomal protein L6"/>
    <property type="match status" value="1"/>
</dbReference>
<dbReference type="Pfam" id="PF00347">
    <property type="entry name" value="Ribosomal_L6"/>
    <property type="match status" value="2"/>
</dbReference>
<dbReference type="PANTHER" id="PTHR11655:SF14">
    <property type="entry name" value="LARGE RIBOSOMAL SUBUNIT PROTEIN UL6M"/>
    <property type="match status" value="1"/>
</dbReference>
<dbReference type="EMBL" id="JACHVA010000126">
    <property type="protein sequence ID" value="MBC2603289.1"/>
    <property type="molecule type" value="Genomic_DNA"/>
</dbReference>
<comment type="subunit">
    <text evidence="6">Part of the 50S ribosomal subunit.</text>
</comment>
<dbReference type="GO" id="GO:0019843">
    <property type="term" value="F:rRNA binding"/>
    <property type="evidence" value="ECO:0007669"/>
    <property type="project" value="UniProtKB-UniRule"/>
</dbReference>
<dbReference type="PIRSF" id="PIRSF002162">
    <property type="entry name" value="Ribosomal_L6"/>
    <property type="match status" value="1"/>
</dbReference>
<evidence type="ECO:0000313" key="11">
    <source>
        <dbReference type="Proteomes" id="UP000525652"/>
    </source>
</evidence>
<dbReference type="AlphaFoldDB" id="A0A7X1E5M1"/>
<comment type="similarity">
    <text evidence="1 6 7">Belongs to the universal ribosomal protein uL6 family.</text>
</comment>
<dbReference type="InterPro" id="IPR036789">
    <property type="entry name" value="Ribosomal_uL6-like_a/b-dom_sf"/>
</dbReference>
<dbReference type="InterPro" id="IPR019906">
    <property type="entry name" value="Ribosomal_uL6_bac-type"/>
</dbReference>
<feature type="domain" description="Large ribosomal subunit protein uL6 alpha-beta" evidence="9">
    <location>
        <begin position="11"/>
        <end position="81"/>
    </location>
</feature>
<dbReference type="GO" id="GO:0003735">
    <property type="term" value="F:structural constituent of ribosome"/>
    <property type="evidence" value="ECO:0007669"/>
    <property type="project" value="UniProtKB-UniRule"/>
</dbReference>
<accession>A0A7X1E5M1</accession>
<evidence type="ECO:0000256" key="1">
    <source>
        <dbReference type="ARBA" id="ARBA00009356"/>
    </source>
</evidence>
<dbReference type="GO" id="GO:0002181">
    <property type="term" value="P:cytoplasmic translation"/>
    <property type="evidence" value="ECO:0007669"/>
    <property type="project" value="TreeGrafter"/>
</dbReference>
<evidence type="ECO:0000313" key="10">
    <source>
        <dbReference type="EMBL" id="MBC2603289.1"/>
    </source>
</evidence>
<keyword evidence="4 6" id="KW-0689">Ribosomal protein</keyword>
<keyword evidence="2 6" id="KW-0699">rRNA-binding</keyword>
<dbReference type="FunFam" id="3.90.930.12:FF:000002">
    <property type="entry name" value="50S ribosomal protein L6"/>
    <property type="match status" value="1"/>
</dbReference>
<dbReference type="GO" id="GO:0022625">
    <property type="term" value="C:cytosolic large ribosomal subunit"/>
    <property type="evidence" value="ECO:0007669"/>
    <property type="project" value="UniProtKB-UniRule"/>
</dbReference>
<evidence type="ECO:0000256" key="2">
    <source>
        <dbReference type="ARBA" id="ARBA00022730"/>
    </source>
</evidence>
<name>A0A7X1E5M1_9BACT</name>
<evidence type="ECO:0000256" key="8">
    <source>
        <dbReference type="RuleBase" id="RU003870"/>
    </source>
</evidence>
<protein>
    <recommendedName>
        <fullName evidence="6">Large ribosomal subunit protein uL6</fullName>
    </recommendedName>
</protein>
<dbReference type="RefSeq" id="WP_185693921.1">
    <property type="nucleotide sequence ID" value="NZ_JACHVA010000126.1"/>
</dbReference>
<comment type="function">
    <text evidence="6 8">This protein binds to the 23S rRNA, and is important in its secondary structure. It is located near the subunit interface in the base of the L7/L12 stalk, and near the tRNA binding site of the peptidyltransferase center.</text>
</comment>
<dbReference type="SUPFAM" id="SSF56053">
    <property type="entry name" value="Ribosomal protein L6"/>
    <property type="match status" value="2"/>
</dbReference>
<dbReference type="HAMAP" id="MF_01365_B">
    <property type="entry name" value="Ribosomal_uL6_B"/>
    <property type="match status" value="1"/>
</dbReference>
<evidence type="ECO:0000256" key="7">
    <source>
        <dbReference type="RuleBase" id="RU003869"/>
    </source>
</evidence>
<dbReference type="PANTHER" id="PTHR11655">
    <property type="entry name" value="60S/50S RIBOSOMAL PROTEIN L6/L9"/>
    <property type="match status" value="1"/>
</dbReference>
<dbReference type="InterPro" id="IPR020040">
    <property type="entry name" value="Ribosomal_uL6_a/b-dom"/>
</dbReference>
<proteinExistence type="inferred from homology"/>
<dbReference type="Gene3D" id="3.90.930.12">
    <property type="entry name" value="Ribosomal protein L6, alpha-beta domain"/>
    <property type="match status" value="2"/>
</dbReference>
<feature type="domain" description="Large ribosomal subunit protein uL6 alpha-beta" evidence="9">
    <location>
        <begin position="91"/>
        <end position="163"/>
    </location>
</feature>
<organism evidence="10 11">
    <name type="scientific">Puniceicoccus vermicola</name>
    <dbReference type="NCBI Taxonomy" id="388746"/>
    <lineage>
        <taxon>Bacteria</taxon>
        <taxon>Pseudomonadati</taxon>
        <taxon>Verrucomicrobiota</taxon>
        <taxon>Opitutia</taxon>
        <taxon>Puniceicoccales</taxon>
        <taxon>Puniceicoccaceae</taxon>
        <taxon>Puniceicoccus</taxon>
    </lineage>
</organism>
<evidence type="ECO:0000256" key="4">
    <source>
        <dbReference type="ARBA" id="ARBA00022980"/>
    </source>
</evidence>
<sequence>MSRIGKLPVAIPEKVKAEITDNTVKIEGPKGSLSQTFDSSVSIEFADGEIRVSPNGENRRARAMYGTARSIISNMVEGVVNGFSKKLFIEGVGFRASVSGTNLNLALGYSHPIDFTIPEGVTVTVADNTKVTVEGADKQAVGACAARIKSFYPAEPYKGKGVRIEGEFVRRKEGKKTA</sequence>
<dbReference type="NCBIfam" id="TIGR03654">
    <property type="entry name" value="L6_bact"/>
    <property type="match status" value="1"/>
</dbReference>
<gene>
    <name evidence="6 10" type="primary">rplF</name>
    <name evidence="10" type="ORF">H5P30_16020</name>
</gene>
<reference evidence="10 11" key="1">
    <citation type="submission" date="2020-07" db="EMBL/GenBank/DDBJ databases">
        <authorList>
            <person name="Feng X."/>
        </authorList>
    </citation>
    <scope>NUCLEOTIDE SEQUENCE [LARGE SCALE GENOMIC DNA]</scope>
    <source>
        <strain evidence="10 11">JCM14086</strain>
    </source>
</reference>
<dbReference type="Proteomes" id="UP000525652">
    <property type="component" value="Unassembled WGS sequence"/>
</dbReference>
<keyword evidence="3 6" id="KW-0694">RNA-binding</keyword>
<evidence type="ECO:0000256" key="6">
    <source>
        <dbReference type="HAMAP-Rule" id="MF_01365"/>
    </source>
</evidence>
<evidence type="ECO:0000256" key="3">
    <source>
        <dbReference type="ARBA" id="ARBA00022884"/>
    </source>
</evidence>
<dbReference type="PRINTS" id="PR00059">
    <property type="entry name" value="RIBOSOMALL6"/>
</dbReference>
<evidence type="ECO:0000259" key="9">
    <source>
        <dbReference type="Pfam" id="PF00347"/>
    </source>
</evidence>
<evidence type="ECO:0000256" key="5">
    <source>
        <dbReference type="ARBA" id="ARBA00023274"/>
    </source>
</evidence>